<dbReference type="InterPro" id="IPR009078">
    <property type="entry name" value="Ferritin-like_SF"/>
</dbReference>
<name>A0A7C2WC44_9BACT</name>
<organism evidence="1">
    <name type="scientific">Thermorudis sp</name>
    <dbReference type="NCBI Taxonomy" id="1969470"/>
    <lineage>
        <taxon>Bacteria</taxon>
        <taxon>Pseudomonadati</taxon>
        <taxon>Thermomicrobiota</taxon>
        <taxon>Thermomicrobia</taxon>
        <taxon>Thermomicrobia incertae sedis</taxon>
        <taxon>Thermorudis</taxon>
    </lineage>
</organism>
<proteinExistence type="predicted"/>
<evidence type="ECO:0000313" key="1">
    <source>
        <dbReference type="EMBL" id="HEX71471.1"/>
    </source>
</evidence>
<dbReference type="EMBL" id="DSID01000725">
    <property type="protein sequence ID" value="HEX71471.1"/>
    <property type="molecule type" value="Genomic_DNA"/>
</dbReference>
<accession>A0A7C2WC44</accession>
<dbReference type="AlphaFoldDB" id="A0A7C2WC44"/>
<reference evidence="1" key="1">
    <citation type="journal article" date="2020" name="mSystems">
        <title>Genome- and Community-Level Interaction Insights into Carbon Utilization and Element Cycling Functions of Hydrothermarchaeota in Hydrothermal Sediment.</title>
        <authorList>
            <person name="Zhou Z."/>
            <person name="Liu Y."/>
            <person name="Xu W."/>
            <person name="Pan J."/>
            <person name="Luo Z.H."/>
            <person name="Li M."/>
        </authorList>
    </citation>
    <scope>NUCLEOTIDE SEQUENCE [LARGE SCALE GENOMIC DNA]</scope>
    <source>
        <strain evidence="1">SpSt-192</strain>
    </source>
</reference>
<comment type="caution">
    <text evidence="1">The sequence shown here is derived from an EMBL/GenBank/DDBJ whole genome shotgun (WGS) entry which is preliminary data.</text>
</comment>
<dbReference type="SUPFAM" id="SSF47240">
    <property type="entry name" value="Ferritin-like"/>
    <property type="match status" value="1"/>
</dbReference>
<sequence length="79" mass="8941">MAQEQAKRRSELISGVSNVAYDLLALLYNQLEEIAAIEEYKLDAEDAGDQEVLALFDQIQQRAREDVDMLRSALSQRLA</sequence>
<gene>
    <name evidence="1" type="ORF">ENP13_09570</name>
</gene>
<protein>
    <submittedName>
        <fullName evidence="1">Uncharacterized protein</fullName>
    </submittedName>
</protein>